<dbReference type="SUPFAM" id="SSF53335">
    <property type="entry name" value="S-adenosyl-L-methionine-dependent methyltransferases"/>
    <property type="match status" value="1"/>
</dbReference>
<dbReference type="RefSeq" id="WP_163911425.1">
    <property type="nucleotide sequence ID" value="NZ_AP022577.1"/>
</dbReference>
<reference evidence="2 3" key="1">
    <citation type="journal article" date="2019" name="Emerg. Microbes Infect.">
        <title>Comprehensive subspecies identification of 175 nontuberculous mycobacteria species based on 7547 genomic profiles.</title>
        <authorList>
            <person name="Matsumoto Y."/>
            <person name="Kinjo T."/>
            <person name="Motooka D."/>
            <person name="Nabeya D."/>
            <person name="Jung N."/>
            <person name="Uechi K."/>
            <person name="Horii T."/>
            <person name="Iida T."/>
            <person name="Fujita J."/>
            <person name="Nakamura S."/>
        </authorList>
    </citation>
    <scope>NUCLEOTIDE SEQUENCE [LARGE SCALE GENOMIC DNA]</scope>
    <source>
        <strain evidence="2 3">JCM 15296</strain>
    </source>
</reference>
<gene>
    <name evidence="2" type="ORF">MAUB_36650</name>
</gene>
<accession>A0ABM7IGA0</accession>
<dbReference type="Gene3D" id="3.40.50.150">
    <property type="entry name" value="Vaccinia Virus protein VP39"/>
    <property type="match status" value="1"/>
</dbReference>
<organism evidence="2 3">
    <name type="scientific">Mycolicibacterium aubagnense</name>
    <dbReference type="NCBI Taxonomy" id="319707"/>
    <lineage>
        <taxon>Bacteria</taxon>
        <taxon>Bacillati</taxon>
        <taxon>Actinomycetota</taxon>
        <taxon>Actinomycetes</taxon>
        <taxon>Mycobacteriales</taxon>
        <taxon>Mycobacteriaceae</taxon>
        <taxon>Mycolicibacterium</taxon>
    </lineage>
</organism>
<evidence type="ECO:0000313" key="3">
    <source>
        <dbReference type="Proteomes" id="UP000465609"/>
    </source>
</evidence>
<dbReference type="InterPro" id="IPR029063">
    <property type="entry name" value="SAM-dependent_MTases_sf"/>
</dbReference>
<sequence length="269" mass="30980">MTDRDVVRAAQERLHGEGYDYVPGSPHLRHAALRDRVTKNVRDAIAEILERQDSCDVLEVGAGHGVFTDTVLDAGGRPTATEMSRPSLDLLRTKYHDNPLVRLLYDEDGNTWQQDGSSYDVILFISVIHHIPDYMATVIGMCDNILRPGGSIVTFQDPLWYPRQTRWAGVANWGSYFVWRATQMRDIRRGLNTRIRRWKGEFNDDDLVEYHVVRDGVDDLLLEEALKKRFDDVQVDRYFSTFMPLLQRVGTKYFPPNTFGIVARGRKSY</sequence>
<keyword evidence="3" id="KW-1185">Reference proteome</keyword>
<protein>
    <recommendedName>
        <fullName evidence="1">Methyltransferase type 12 domain-containing protein</fullName>
    </recommendedName>
</protein>
<dbReference type="Pfam" id="PF08242">
    <property type="entry name" value="Methyltransf_12"/>
    <property type="match status" value="1"/>
</dbReference>
<feature type="domain" description="Methyltransferase type 12" evidence="1">
    <location>
        <begin position="58"/>
        <end position="151"/>
    </location>
</feature>
<evidence type="ECO:0000259" key="1">
    <source>
        <dbReference type="Pfam" id="PF08242"/>
    </source>
</evidence>
<evidence type="ECO:0000313" key="2">
    <source>
        <dbReference type="EMBL" id="BBX85792.1"/>
    </source>
</evidence>
<dbReference type="Proteomes" id="UP000465609">
    <property type="component" value="Chromosome"/>
</dbReference>
<dbReference type="CDD" id="cd02440">
    <property type="entry name" value="AdoMet_MTases"/>
    <property type="match status" value="1"/>
</dbReference>
<dbReference type="EMBL" id="AP022577">
    <property type="protein sequence ID" value="BBX85792.1"/>
    <property type="molecule type" value="Genomic_DNA"/>
</dbReference>
<name>A0ABM7IGA0_9MYCO</name>
<dbReference type="InterPro" id="IPR013217">
    <property type="entry name" value="Methyltransf_12"/>
</dbReference>
<proteinExistence type="predicted"/>